<evidence type="ECO:0000256" key="4">
    <source>
        <dbReference type="ARBA" id="ARBA00022842"/>
    </source>
</evidence>
<dbReference type="GO" id="GO:0016787">
    <property type="term" value="F:hydrolase activity"/>
    <property type="evidence" value="ECO:0007669"/>
    <property type="project" value="UniProtKB-KW"/>
</dbReference>
<gene>
    <name evidence="6" type="ORF">SAMN05660860_03301</name>
</gene>
<evidence type="ECO:0000256" key="2">
    <source>
        <dbReference type="ARBA" id="ARBA00022723"/>
    </source>
</evidence>
<dbReference type="InterPro" id="IPR011330">
    <property type="entry name" value="Glyco_hydro/deAcase_b/a-brl"/>
</dbReference>
<dbReference type="SUPFAM" id="SSF88713">
    <property type="entry name" value="Glycoside hydrolase/deacetylase"/>
    <property type="match status" value="1"/>
</dbReference>
<dbReference type="AlphaFoldDB" id="A0A1G9WPS7"/>
<dbReference type="GO" id="GO:0005975">
    <property type="term" value="P:carbohydrate metabolic process"/>
    <property type="evidence" value="ECO:0007669"/>
    <property type="project" value="InterPro"/>
</dbReference>
<dbReference type="PANTHER" id="PTHR31609">
    <property type="entry name" value="YDJC DEACETYLASE FAMILY MEMBER"/>
    <property type="match status" value="1"/>
</dbReference>
<accession>A0A1G9WPS7</accession>
<dbReference type="Pfam" id="PF04794">
    <property type="entry name" value="YdjC"/>
    <property type="match status" value="1"/>
</dbReference>
<evidence type="ECO:0000256" key="5">
    <source>
        <dbReference type="ARBA" id="ARBA00023277"/>
    </source>
</evidence>
<keyword evidence="4" id="KW-0460">Magnesium</keyword>
<proteinExistence type="predicted"/>
<comment type="cofactor">
    <cofactor evidence="1">
        <name>Mg(2+)</name>
        <dbReference type="ChEBI" id="CHEBI:18420"/>
    </cofactor>
</comment>
<dbReference type="GO" id="GO:0046872">
    <property type="term" value="F:metal ion binding"/>
    <property type="evidence" value="ECO:0007669"/>
    <property type="project" value="UniProtKB-KW"/>
</dbReference>
<dbReference type="Proteomes" id="UP000182146">
    <property type="component" value="Unassembled WGS sequence"/>
</dbReference>
<reference evidence="6 7" key="1">
    <citation type="submission" date="2016-10" db="EMBL/GenBank/DDBJ databases">
        <authorList>
            <person name="de Groot N.N."/>
        </authorList>
    </citation>
    <scope>NUCLEOTIDE SEQUENCE [LARGE SCALE GENOMIC DNA]</scope>
    <source>
        <strain evidence="6 7">DSM 17813</strain>
    </source>
</reference>
<evidence type="ECO:0000256" key="3">
    <source>
        <dbReference type="ARBA" id="ARBA00022801"/>
    </source>
</evidence>
<dbReference type="InterPro" id="IPR006879">
    <property type="entry name" value="YdjC-like"/>
</dbReference>
<dbReference type="EMBL" id="FNGU01000011">
    <property type="protein sequence ID" value="SDM86186.1"/>
    <property type="molecule type" value="Genomic_DNA"/>
</dbReference>
<dbReference type="CDD" id="cd10808">
    <property type="entry name" value="YdjC"/>
    <property type="match status" value="1"/>
</dbReference>
<dbReference type="STRING" id="392333.SAMN05660860_03301"/>
<name>A0A1G9WPS7_9BACT</name>
<keyword evidence="5" id="KW-0119">Carbohydrate metabolism</keyword>
<keyword evidence="3" id="KW-0378">Hydrolase</keyword>
<dbReference type="Gene3D" id="3.20.20.370">
    <property type="entry name" value="Glycoside hydrolase/deacetylase"/>
    <property type="match status" value="1"/>
</dbReference>
<sequence>MVKADPTSAPLLIVNADDFGLSEKVNAGISHAHQRGIVTSASLMANGRAFEHAVDLAKEMPSLDIGIHLTLVGEKPLLPAHEVSSLLSADGAFLPHAAGFLTRFCRGKIRLSQVRRELSAQIEKVRATGLRLSHLDSHQHLHVLPGIASIVAELARRYHIPAMRRPVETPLPQEVVRQPLRAVQWGVLKALTAATSSAGVILTPDRFFGFFCGGRLSVVDLESFIQRLRPGEVAEIMCHPGLADVSSPYLNWHYDWVGELDALTSREVVAAVQKRGVRLTGFSALVDRRPRQKDVF</sequence>
<evidence type="ECO:0000313" key="6">
    <source>
        <dbReference type="EMBL" id="SDM86186.1"/>
    </source>
</evidence>
<evidence type="ECO:0000256" key="1">
    <source>
        <dbReference type="ARBA" id="ARBA00001946"/>
    </source>
</evidence>
<dbReference type="GO" id="GO:0019213">
    <property type="term" value="F:deacetylase activity"/>
    <property type="evidence" value="ECO:0007669"/>
    <property type="project" value="TreeGrafter"/>
</dbReference>
<protein>
    <submittedName>
        <fullName evidence="6">Hopanoid biosynthesis associated protein HpnK</fullName>
    </submittedName>
</protein>
<keyword evidence="2" id="KW-0479">Metal-binding</keyword>
<organism evidence="6 7">
    <name type="scientific">Geoalkalibacter ferrihydriticus</name>
    <dbReference type="NCBI Taxonomy" id="392333"/>
    <lineage>
        <taxon>Bacteria</taxon>
        <taxon>Pseudomonadati</taxon>
        <taxon>Thermodesulfobacteriota</taxon>
        <taxon>Desulfuromonadia</taxon>
        <taxon>Desulfuromonadales</taxon>
        <taxon>Geoalkalibacteraceae</taxon>
        <taxon>Geoalkalibacter</taxon>
    </lineage>
</organism>
<dbReference type="PANTHER" id="PTHR31609:SF1">
    <property type="entry name" value="CARBOHYDRATE DEACETYLASE"/>
    <property type="match status" value="1"/>
</dbReference>
<evidence type="ECO:0000313" key="7">
    <source>
        <dbReference type="Proteomes" id="UP000182146"/>
    </source>
</evidence>